<keyword evidence="2" id="KW-0732">Signal</keyword>
<reference evidence="3" key="1">
    <citation type="submission" date="2022-07" db="EMBL/GenBank/DDBJ databases">
        <title>Phylogenomic reconstructions and comparative analyses of Kickxellomycotina fungi.</title>
        <authorList>
            <person name="Reynolds N.K."/>
            <person name="Stajich J.E."/>
            <person name="Barry K."/>
            <person name="Grigoriev I.V."/>
            <person name="Crous P."/>
            <person name="Smith M.E."/>
        </authorList>
    </citation>
    <scope>NUCLEOTIDE SEQUENCE</scope>
    <source>
        <strain evidence="3">NRRL 1566</strain>
    </source>
</reference>
<proteinExistence type="predicted"/>
<feature type="chain" id="PRO_5040767005" evidence="2">
    <location>
        <begin position="20"/>
        <end position="226"/>
    </location>
</feature>
<protein>
    <submittedName>
        <fullName evidence="3">Uncharacterized protein</fullName>
    </submittedName>
</protein>
<accession>A0A9W8IAL6</accession>
<evidence type="ECO:0000313" key="3">
    <source>
        <dbReference type="EMBL" id="KAJ2848615.1"/>
    </source>
</evidence>
<gene>
    <name evidence="3" type="ORF">IWW36_003195</name>
</gene>
<dbReference type="EMBL" id="JANBUW010000149">
    <property type="protein sequence ID" value="KAJ2848615.1"/>
    <property type="molecule type" value="Genomic_DNA"/>
</dbReference>
<name>A0A9W8IAL6_9FUNG</name>
<dbReference type="AlphaFoldDB" id="A0A9W8IAL6"/>
<keyword evidence="4" id="KW-1185">Reference proteome</keyword>
<feature type="compositionally biased region" description="Polar residues" evidence="1">
    <location>
        <begin position="112"/>
        <end position="142"/>
    </location>
</feature>
<sequence length="226" mass="23746">MFGIAAAAMSINYISLVAAQATNATAVSEGQPCQSGEGITFACADESTLLVCNYNSWKFLSGCPHGTVCQGNSCVSNDAVVFPVLPNAPNDLNSDSMASSNNDDSITLENTANQDATASNTDIPDSTPDSSNNELDSLSQDLTDGDSDANSQESVDSSESDMDETLNDEVSNVSTLDEYDESSSTSEDDWFESIKGSASTLPMTNQRLCLTVIGTFVLSALFSFSI</sequence>
<feature type="signal peptide" evidence="2">
    <location>
        <begin position="1"/>
        <end position="19"/>
    </location>
</feature>
<feature type="compositionally biased region" description="Acidic residues" evidence="1">
    <location>
        <begin position="177"/>
        <end position="190"/>
    </location>
</feature>
<feature type="compositionally biased region" description="Acidic residues" evidence="1">
    <location>
        <begin position="156"/>
        <end position="167"/>
    </location>
</feature>
<comment type="caution">
    <text evidence="3">The sequence shown here is derived from an EMBL/GenBank/DDBJ whole genome shotgun (WGS) entry which is preliminary data.</text>
</comment>
<evidence type="ECO:0000256" key="1">
    <source>
        <dbReference type="SAM" id="MobiDB-lite"/>
    </source>
</evidence>
<dbReference type="Proteomes" id="UP001139887">
    <property type="component" value="Unassembled WGS sequence"/>
</dbReference>
<evidence type="ECO:0000256" key="2">
    <source>
        <dbReference type="SAM" id="SignalP"/>
    </source>
</evidence>
<evidence type="ECO:0000313" key="4">
    <source>
        <dbReference type="Proteomes" id="UP001139887"/>
    </source>
</evidence>
<organism evidence="3 4">
    <name type="scientific">Coemansia brasiliensis</name>
    <dbReference type="NCBI Taxonomy" id="2650707"/>
    <lineage>
        <taxon>Eukaryota</taxon>
        <taxon>Fungi</taxon>
        <taxon>Fungi incertae sedis</taxon>
        <taxon>Zoopagomycota</taxon>
        <taxon>Kickxellomycotina</taxon>
        <taxon>Kickxellomycetes</taxon>
        <taxon>Kickxellales</taxon>
        <taxon>Kickxellaceae</taxon>
        <taxon>Coemansia</taxon>
    </lineage>
</organism>
<feature type="region of interest" description="Disordered" evidence="1">
    <location>
        <begin position="112"/>
        <end position="190"/>
    </location>
</feature>
<dbReference type="OrthoDB" id="5591291at2759"/>